<evidence type="ECO:0000313" key="6">
    <source>
        <dbReference type="EMBL" id="KAF5606140.1"/>
    </source>
</evidence>
<accession>A0A8H5V2A1</accession>
<dbReference type="Proteomes" id="UP000547976">
    <property type="component" value="Unassembled WGS sequence"/>
</dbReference>
<keyword evidence="3" id="KW-0479">Metal-binding</keyword>
<dbReference type="GO" id="GO:0016829">
    <property type="term" value="F:lyase activity"/>
    <property type="evidence" value="ECO:0007669"/>
    <property type="project" value="UniProtKB-KW"/>
</dbReference>
<evidence type="ECO:0000256" key="5">
    <source>
        <dbReference type="ARBA" id="ARBA00023239"/>
    </source>
</evidence>
<evidence type="ECO:0000256" key="2">
    <source>
        <dbReference type="ARBA" id="ARBA00022617"/>
    </source>
</evidence>
<dbReference type="RefSeq" id="XP_036538222.1">
    <property type="nucleotide sequence ID" value="XM_036684433.1"/>
</dbReference>
<name>A0A8H5V2A1_GIBSU</name>
<keyword evidence="5" id="KW-0456">Lyase</keyword>
<comment type="cofactor">
    <cofactor evidence="1">
        <name>heme b</name>
        <dbReference type="ChEBI" id="CHEBI:60344"/>
    </cofactor>
</comment>
<dbReference type="GO" id="GO:0046872">
    <property type="term" value="F:metal ion binding"/>
    <property type="evidence" value="ECO:0007669"/>
    <property type="project" value="UniProtKB-KW"/>
</dbReference>
<sequence length="165" mass="19304">MVRPDDGHSADLSTGWRAMLRYYTTTLAQMLSTNTERQVWENSTPAEIKTTLDSGMGELTKNSQSFGCFSNRYMRIEDDDGNPVGKTWSISMWESLGRLEKWSVTPKHKEIFGTQINHFHRMDREGEEANLNLWHELMVLRKKDQSFMYYNCHWKTGMLAAVWNK</sequence>
<dbReference type="AlphaFoldDB" id="A0A8H5V2A1"/>
<dbReference type="Pfam" id="PF13816">
    <property type="entry name" value="Dehydratase_hem"/>
    <property type="match status" value="1"/>
</dbReference>
<keyword evidence="2" id="KW-0349">Heme</keyword>
<evidence type="ECO:0000313" key="7">
    <source>
        <dbReference type="Proteomes" id="UP000547976"/>
    </source>
</evidence>
<evidence type="ECO:0000256" key="3">
    <source>
        <dbReference type="ARBA" id="ARBA00022723"/>
    </source>
</evidence>
<gene>
    <name evidence="6" type="ORF">FSUBG_6254</name>
</gene>
<protein>
    <submittedName>
        <fullName evidence="6">Phenylacetaldoxime dehydratase family</fullName>
    </submittedName>
</protein>
<dbReference type="GeneID" id="59319151"/>
<organism evidence="6 7">
    <name type="scientific">Gibberella subglutinans</name>
    <name type="common">Fusarium subglutinans</name>
    <dbReference type="NCBI Taxonomy" id="42677"/>
    <lineage>
        <taxon>Eukaryota</taxon>
        <taxon>Fungi</taxon>
        <taxon>Dikarya</taxon>
        <taxon>Ascomycota</taxon>
        <taxon>Pezizomycotina</taxon>
        <taxon>Sordariomycetes</taxon>
        <taxon>Hypocreomycetidae</taxon>
        <taxon>Hypocreales</taxon>
        <taxon>Nectriaceae</taxon>
        <taxon>Fusarium</taxon>
        <taxon>Fusarium fujikuroi species complex</taxon>
    </lineage>
</organism>
<keyword evidence="4" id="KW-0408">Iron</keyword>
<evidence type="ECO:0000256" key="4">
    <source>
        <dbReference type="ARBA" id="ARBA00023004"/>
    </source>
</evidence>
<proteinExistence type="predicted"/>
<dbReference type="EMBL" id="JAAOAV010000064">
    <property type="protein sequence ID" value="KAF5606140.1"/>
    <property type="molecule type" value="Genomic_DNA"/>
</dbReference>
<dbReference type="OrthoDB" id="5093109at2759"/>
<keyword evidence="7" id="KW-1185">Reference proteome</keyword>
<comment type="caution">
    <text evidence="6">The sequence shown here is derived from an EMBL/GenBank/DDBJ whole genome shotgun (WGS) entry which is preliminary data.</text>
</comment>
<reference evidence="6 7" key="1">
    <citation type="submission" date="2020-05" db="EMBL/GenBank/DDBJ databases">
        <title>Identification and distribution of gene clusters putatively required for synthesis of sphingolipid metabolism inhibitors in phylogenetically diverse species of the filamentous fungus Fusarium.</title>
        <authorList>
            <person name="Kim H.-S."/>
            <person name="Busman M."/>
            <person name="Brown D.W."/>
            <person name="Divon H."/>
            <person name="Uhlig S."/>
            <person name="Proctor R.H."/>
        </authorList>
    </citation>
    <scope>NUCLEOTIDE SEQUENCE [LARGE SCALE GENOMIC DNA]</scope>
    <source>
        <strain evidence="6 7">NRRL 66333</strain>
    </source>
</reference>
<evidence type="ECO:0000256" key="1">
    <source>
        <dbReference type="ARBA" id="ARBA00001970"/>
    </source>
</evidence>
<dbReference type="InterPro" id="IPR025702">
    <property type="entry name" value="OXD"/>
</dbReference>